<evidence type="ECO:0000256" key="2">
    <source>
        <dbReference type="RuleBase" id="RU003860"/>
    </source>
</evidence>
<accession>A0A2S7XMC4</accession>
<dbReference type="SUPFAM" id="SSF82657">
    <property type="entry name" value="BolA-like"/>
    <property type="match status" value="1"/>
</dbReference>
<sequence length="105" mass="11749">MSRKQRITDQLQQSLHSIVHLDIVNESYMHAVPVGAESHFKVLVVSEDFSSLSIIERHRLLNQLLAVEFDHGLHALSLHTWTPEEWTTKGGVLAESPPCLGGSKL</sequence>
<comment type="caution">
    <text evidence="4">The sequence shown here is derived from an EMBL/GenBank/DDBJ whole genome shotgun (WGS) entry which is preliminary data.</text>
</comment>
<dbReference type="EMBL" id="PPGH01000038">
    <property type="protein sequence ID" value="PQJ94889.1"/>
    <property type="molecule type" value="Genomic_DNA"/>
</dbReference>
<dbReference type="InterPro" id="IPR050961">
    <property type="entry name" value="BolA/IbaG_stress_morph_reg"/>
</dbReference>
<dbReference type="Gene3D" id="3.30.300.90">
    <property type="entry name" value="BolA-like"/>
    <property type="match status" value="1"/>
</dbReference>
<proteinExistence type="inferred from homology"/>
<dbReference type="InterPro" id="IPR036065">
    <property type="entry name" value="BolA-like_sf"/>
</dbReference>
<dbReference type="Pfam" id="PF01722">
    <property type="entry name" value="BolA"/>
    <property type="match status" value="1"/>
</dbReference>
<keyword evidence="5" id="KW-1185">Reference proteome</keyword>
<dbReference type="RefSeq" id="WP_105074855.1">
    <property type="nucleotide sequence ID" value="NZ_JAFLKP010000305.1"/>
</dbReference>
<reference evidence="4 5" key="1">
    <citation type="submission" date="2018-01" db="EMBL/GenBank/DDBJ databases">
        <title>The complete genome sequence of Chromatium okenii LaCa, a purple sulfur bacterium with a turbulent life.</title>
        <authorList>
            <person name="Luedin S.M."/>
            <person name="Liechti N."/>
            <person name="Storelli N."/>
            <person name="Danza F."/>
            <person name="Wittwer M."/>
            <person name="Pothier J.F."/>
            <person name="Tonolla M.A."/>
        </authorList>
    </citation>
    <scope>NUCLEOTIDE SEQUENCE [LARGE SCALE GENOMIC DNA]</scope>
    <source>
        <strain evidence="4 5">LaCa</strain>
    </source>
</reference>
<evidence type="ECO:0000256" key="1">
    <source>
        <dbReference type="ARBA" id="ARBA00005578"/>
    </source>
</evidence>
<evidence type="ECO:0000313" key="3">
    <source>
        <dbReference type="EMBL" id="PQJ94834.1"/>
    </source>
</evidence>
<evidence type="ECO:0000313" key="5">
    <source>
        <dbReference type="Proteomes" id="UP000239936"/>
    </source>
</evidence>
<evidence type="ECO:0000313" key="4">
    <source>
        <dbReference type="EMBL" id="PQJ94889.1"/>
    </source>
</evidence>
<dbReference type="PIRSF" id="PIRSF003113">
    <property type="entry name" value="BolA"/>
    <property type="match status" value="1"/>
</dbReference>
<organism evidence="4 5">
    <name type="scientific">Chromatium okenii</name>
    <dbReference type="NCBI Taxonomy" id="61644"/>
    <lineage>
        <taxon>Bacteria</taxon>
        <taxon>Pseudomonadati</taxon>
        <taxon>Pseudomonadota</taxon>
        <taxon>Gammaproteobacteria</taxon>
        <taxon>Chromatiales</taxon>
        <taxon>Chromatiaceae</taxon>
        <taxon>Chromatium</taxon>
    </lineage>
</organism>
<name>A0A2S7XMC4_9GAMM</name>
<dbReference type="InterPro" id="IPR002634">
    <property type="entry name" value="BolA"/>
</dbReference>
<comment type="similarity">
    <text evidence="1 2">Belongs to the BolA/IbaG family.</text>
</comment>
<dbReference type="OrthoDB" id="9801469at2"/>
<dbReference type="Proteomes" id="UP000239936">
    <property type="component" value="Unassembled WGS sequence"/>
</dbReference>
<dbReference type="PANTHER" id="PTHR46229:SF2">
    <property type="entry name" value="BOLA-LIKE PROTEIN 1"/>
    <property type="match status" value="1"/>
</dbReference>
<protein>
    <submittedName>
        <fullName evidence="4">BolA family transcriptional regulator</fullName>
    </submittedName>
</protein>
<dbReference type="EMBL" id="PPGH01000039">
    <property type="protein sequence ID" value="PQJ94834.1"/>
    <property type="molecule type" value="Genomic_DNA"/>
</dbReference>
<gene>
    <name evidence="4" type="ORF">CXB77_17270</name>
    <name evidence="3" type="ORF">CXB77_18095</name>
</gene>
<dbReference type="PANTHER" id="PTHR46229">
    <property type="entry name" value="BOLA TRANSCRIPTION REGULATOR"/>
    <property type="match status" value="1"/>
</dbReference>
<dbReference type="AlphaFoldDB" id="A0A2S7XMC4"/>